<dbReference type="GO" id="GO:0005829">
    <property type="term" value="C:cytosol"/>
    <property type="evidence" value="ECO:0007669"/>
    <property type="project" value="TreeGrafter"/>
</dbReference>
<evidence type="ECO:0000313" key="4">
    <source>
        <dbReference type="Proteomes" id="UP000184066"/>
    </source>
</evidence>
<accession>A0A1M7TX29</accession>
<dbReference type="RefSeq" id="WP_072748211.1">
    <property type="nucleotide sequence ID" value="NZ_FOHL01000010.1"/>
</dbReference>
<keyword evidence="1" id="KW-0238">DNA-binding</keyword>
<evidence type="ECO:0000259" key="2">
    <source>
        <dbReference type="PROSITE" id="PS50943"/>
    </source>
</evidence>
<dbReference type="InterPro" id="IPR050807">
    <property type="entry name" value="TransReg_Diox_bact_type"/>
</dbReference>
<dbReference type="GO" id="GO:0003700">
    <property type="term" value="F:DNA-binding transcription factor activity"/>
    <property type="evidence" value="ECO:0007669"/>
    <property type="project" value="TreeGrafter"/>
</dbReference>
<dbReference type="SUPFAM" id="SSF47413">
    <property type="entry name" value="lambda repressor-like DNA-binding domains"/>
    <property type="match status" value="1"/>
</dbReference>
<gene>
    <name evidence="3" type="ORF">SAMN05216200_11117</name>
</gene>
<evidence type="ECO:0000313" key="3">
    <source>
        <dbReference type="EMBL" id="SHN75278.1"/>
    </source>
</evidence>
<dbReference type="Pfam" id="PF01381">
    <property type="entry name" value="HTH_3"/>
    <property type="match status" value="1"/>
</dbReference>
<sequence>MKHPVDVHVGKRVRHRRWMVGMTQQQLGEKVGIKFQQIQKYETGMNRISASRLWDIARALGVPVSFFFEGLEEGEAAAPAQTAAQTRGDLLADKEALELVRSYYAIPEEQRRRLFDLARVLSDAA</sequence>
<dbReference type="InterPro" id="IPR010982">
    <property type="entry name" value="Lambda_DNA-bd_dom_sf"/>
</dbReference>
<name>A0A1M7TX29_9RHOB</name>
<dbReference type="GO" id="GO:0003677">
    <property type="term" value="F:DNA binding"/>
    <property type="evidence" value="ECO:0007669"/>
    <property type="project" value="UniProtKB-KW"/>
</dbReference>
<feature type="domain" description="HTH cro/C1-type" evidence="2">
    <location>
        <begin position="21"/>
        <end position="67"/>
    </location>
</feature>
<dbReference type="Gene3D" id="1.10.260.40">
    <property type="entry name" value="lambda repressor-like DNA-binding domains"/>
    <property type="match status" value="1"/>
</dbReference>
<dbReference type="PANTHER" id="PTHR46797">
    <property type="entry name" value="HTH-TYPE TRANSCRIPTIONAL REGULATOR"/>
    <property type="match status" value="1"/>
</dbReference>
<dbReference type="AlphaFoldDB" id="A0A1M7TX29"/>
<protein>
    <submittedName>
        <fullName evidence="3">Transcriptional regulator, contains XRE-family HTH domain</fullName>
    </submittedName>
</protein>
<keyword evidence="4" id="KW-1185">Reference proteome</keyword>
<reference evidence="3 4" key="1">
    <citation type="submission" date="2016-12" db="EMBL/GenBank/DDBJ databases">
        <authorList>
            <person name="Song W.-J."/>
            <person name="Kurnit D.M."/>
        </authorList>
    </citation>
    <scope>NUCLEOTIDE SEQUENCE [LARGE SCALE GENOMIC DNA]</scope>
    <source>
        <strain evidence="3 4">CGMCC 1.10808</strain>
    </source>
</reference>
<dbReference type="CDD" id="cd00093">
    <property type="entry name" value="HTH_XRE"/>
    <property type="match status" value="1"/>
</dbReference>
<organism evidence="3 4">
    <name type="scientific">Oceanicella actignis</name>
    <dbReference type="NCBI Taxonomy" id="1189325"/>
    <lineage>
        <taxon>Bacteria</taxon>
        <taxon>Pseudomonadati</taxon>
        <taxon>Pseudomonadota</taxon>
        <taxon>Alphaproteobacteria</taxon>
        <taxon>Rhodobacterales</taxon>
        <taxon>Paracoccaceae</taxon>
        <taxon>Oceanicella</taxon>
    </lineage>
</organism>
<proteinExistence type="predicted"/>
<dbReference type="PANTHER" id="PTHR46797:SF1">
    <property type="entry name" value="METHYLPHOSPHONATE SYNTHASE"/>
    <property type="match status" value="1"/>
</dbReference>
<dbReference type="OrthoDB" id="9797172at2"/>
<dbReference type="EMBL" id="FRDL01000011">
    <property type="protein sequence ID" value="SHN75278.1"/>
    <property type="molecule type" value="Genomic_DNA"/>
</dbReference>
<dbReference type="SMART" id="SM00530">
    <property type="entry name" value="HTH_XRE"/>
    <property type="match status" value="1"/>
</dbReference>
<dbReference type="PROSITE" id="PS50943">
    <property type="entry name" value="HTH_CROC1"/>
    <property type="match status" value="1"/>
</dbReference>
<dbReference type="InterPro" id="IPR001387">
    <property type="entry name" value="Cro/C1-type_HTH"/>
</dbReference>
<evidence type="ECO:0000256" key="1">
    <source>
        <dbReference type="ARBA" id="ARBA00023125"/>
    </source>
</evidence>
<dbReference type="STRING" id="1189325.SAMN04488119_11017"/>
<dbReference type="Proteomes" id="UP000184066">
    <property type="component" value="Unassembled WGS sequence"/>
</dbReference>